<dbReference type="Pfam" id="PF08281">
    <property type="entry name" value="Sigma70_r4_2"/>
    <property type="match status" value="1"/>
</dbReference>
<dbReference type="InterPro" id="IPR013324">
    <property type="entry name" value="RNA_pol_sigma_r3/r4-like"/>
</dbReference>
<dbReference type="SUPFAM" id="SSF88946">
    <property type="entry name" value="Sigma2 domain of RNA polymerase sigma factors"/>
    <property type="match status" value="1"/>
</dbReference>
<keyword evidence="2" id="KW-0805">Transcription regulation</keyword>
<evidence type="ECO:0000259" key="5">
    <source>
        <dbReference type="Pfam" id="PF04542"/>
    </source>
</evidence>
<dbReference type="Gene3D" id="1.10.1740.10">
    <property type="match status" value="1"/>
</dbReference>
<dbReference type="InterPro" id="IPR007627">
    <property type="entry name" value="RNA_pol_sigma70_r2"/>
</dbReference>
<organism evidence="7 8">
    <name type="scientific">Mucilaginibacter terrae</name>
    <dbReference type="NCBI Taxonomy" id="1955052"/>
    <lineage>
        <taxon>Bacteria</taxon>
        <taxon>Pseudomonadati</taxon>
        <taxon>Bacteroidota</taxon>
        <taxon>Sphingobacteriia</taxon>
        <taxon>Sphingobacteriales</taxon>
        <taxon>Sphingobacteriaceae</taxon>
        <taxon>Mucilaginibacter</taxon>
    </lineage>
</organism>
<evidence type="ECO:0000256" key="1">
    <source>
        <dbReference type="ARBA" id="ARBA00010641"/>
    </source>
</evidence>
<dbReference type="NCBIfam" id="TIGR02937">
    <property type="entry name" value="sigma70-ECF"/>
    <property type="match status" value="1"/>
</dbReference>
<dbReference type="InterPro" id="IPR013325">
    <property type="entry name" value="RNA_pol_sigma_r2"/>
</dbReference>
<evidence type="ECO:0000256" key="4">
    <source>
        <dbReference type="ARBA" id="ARBA00023163"/>
    </source>
</evidence>
<dbReference type="PANTHER" id="PTHR43133:SF46">
    <property type="entry name" value="RNA POLYMERASE SIGMA-70 FACTOR ECF SUBFAMILY"/>
    <property type="match status" value="1"/>
</dbReference>
<dbReference type="InterPro" id="IPR014327">
    <property type="entry name" value="RNA_pol_sigma70_bacteroid"/>
</dbReference>
<protein>
    <submittedName>
        <fullName evidence="7">RNA polymerase sigma-70 factor (Family 1)</fullName>
    </submittedName>
</protein>
<evidence type="ECO:0000256" key="3">
    <source>
        <dbReference type="ARBA" id="ARBA00023082"/>
    </source>
</evidence>
<dbReference type="PANTHER" id="PTHR43133">
    <property type="entry name" value="RNA POLYMERASE ECF-TYPE SIGMA FACTO"/>
    <property type="match status" value="1"/>
</dbReference>
<dbReference type="InterPro" id="IPR036388">
    <property type="entry name" value="WH-like_DNA-bd_sf"/>
</dbReference>
<dbReference type="Gene3D" id="1.10.10.10">
    <property type="entry name" value="Winged helix-like DNA-binding domain superfamily/Winged helix DNA-binding domain"/>
    <property type="match status" value="1"/>
</dbReference>
<evidence type="ECO:0000313" key="8">
    <source>
        <dbReference type="Proteomes" id="UP001258315"/>
    </source>
</evidence>
<evidence type="ECO:0000259" key="6">
    <source>
        <dbReference type="Pfam" id="PF08281"/>
    </source>
</evidence>
<gene>
    <name evidence="7" type="ORF">QE417_001419</name>
</gene>
<evidence type="ECO:0000313" key="7">
    <source>
        <dbReference type="EMBL" id="MDT3402347.1"/>
    </source>
</evidence>
<feature type="domain" description="RNA polymerase sigma-70 region 2" evidence="5">
    <location>
        <begin position="28"/>
        <end position="85"/>
    </location>
</feature>
<keyword evidence="3" id="KW-0731">Sigma factor</keyword>
<dbReference type="InterPro" id="IPR013249">
    <property type="entry name" value="RNA_pol_sigma70_r4_t2"/>
</dbReference>
<dbReference type="InterPro" id="IPR039425">
    <property type="entry name" value="RNA_pol_sigma-70-like"/>
</dbReference>
<feature type="domain" description="RNA polymerase sigma factor 70 region 4 type 2" evidence="6">
    <location>
        <begin position="123"/>
        <end position="174"/>
    </location>
</feature>
<dbReference type="NCBIfam" id="TIGR02985">
    <property type="entry name" value="Sig70_bacteroi1"/>
    <property type="match status" value="1"/>
</dbReference>
<dbReference type="EMBL" id="JAVLVU010000001">
    <property type="protein sequence ID" value="MDT3402347.1"/>
    <property type="molecule type" value="Genomic_DNA"/>
</dbReference>
<keyword evidence="4" id="KW-0804">Transcription</keyword>
<dbReference type="RefSeq" id="WP_311948736.1">
    <property type="nucleotide sequence ID" value="NZ_JAVLVU010000001.1"/>
</dbReference>
<keyword evidence="8" id="KW-1185">Reference proteome</keyword>
<dbReference type="InterPro" id="IPR014284">
    <property type="entry name" value="RNA_pol_sigma-70_dom"/>
</dbReference>
<dbReference type="CDD" id="cd06171">
    <property type="entry name" value="Sigma70_r4"/>
    <property type="match status" value="1"/>
</dbReference>
<evidence type="ECO:0000256" key="2">
    <source>
        <dbReference type="ARBA" id="ARBA00023015"/>
    </source>
</evidence>
<comment type="caution">
    <text evidence="7">The sequence shown here is derived from an EMBL/GenBank/DDBJ whole genome shotgun (WGS) entry which is preliminary data.</text>
</comment>
<reference evidence="8" key="1">
    <citation type="submission" date="2023-07" db="EMBL/GenBank/DDBJ databases">
        <title>Functional and genomic diversity of the sorghum phyllosphere microbiome.</title>
        <authorList>
            <person name="Shade A."/>
        </authorList>
    </citation>
    <scope>NUCLEOTIDE SEQUENCE [LARGE SCALE GENOMIC DNA]</scope>
    <source>
        <strain evidence="8">SORGH_AS_0422</strain>
    </source>
</reference>
<dbReference type="Pfam" id="PF04542">
    <property type="entry name" value="Sigma70_r2"/>
    <property type="match status" value="1"/>
</dbReference>
<dbReference type="SUPFAM" id="SSF88659">
    <property type="entry name" value="Sigma3 and sigma4 domains of RNA polymerase sigma factors"/>
    <property type="match status" value="1"/>
</dbReference>
<name>A0ABU3GRD6_9SPHI</name>
<dbReference type="Proteomes" id="UP001258315">
    <property type="component" value="Unassembled WGS sequence"/>
</dbReference>
<sequence length="194" mass="22889">MTKEVPLADEELVERLRQSDQSAYATIFQKYNTLLFAHAYKKLQDKNEAQDLVQEIFLSLWKNREHAQIDNLMAYLFTAVRYKFFNIISHKQVEAKHLESLRNFVGSETPIADYLVRERIFMELIEHEISLLPPRMRLVFQMSRKQHLSHKEIALELGISEQTVTDQIKKALKILRPRLSMLCYVALTIELCHN</sequence>
<comment type="similarity">
    <text evidence="1">Belongs to the sigma-70 factor family. ECF subfamily.</text>
</comment>
<proteinExistence type="inferred from homology"/>
<accession>A0ABU3GRD6</accession>